<evidence type="ECO:0000313" key="1">
    <source>
        <dbReference type="EMBL" id="KAJ7041511.1"/>
    </source>
</evidence>
<gene>
    <name evidence="1" type="ORF">C8F04DRAFT_875230</name>
</gene>
<name>A0AAD6XB34_9AGAR</name>
<dbReference type="AlphaFoldDB" id="A0AAD6XB34"/>
<feature type="non-terminal residue" evidence="1">
    <location>
        <position position="188"/>
    </location>
</feature>
<comment type="caution">
    <text evidence="1">The sequence shown here is derived from an EMBL/GenBank/DDBJ whole genome shotgun (WGS) entry which is preliminary data.</text>
</comment>
<dbReference type="EMBL" id="JARJCM010000016">
    <property type="protein sequence ID" value="KAJ7041511.1"/>
    <property type="molecule type" value="Genomic_DNA"/>
</dbReference>
<keyword evidence="2" id="KW-1185">Reference proteome</keyword>
<sequence>GIVPLSYRRPIIALGYLIYLITLPPNHFANVAFLDSVLLAQSGHPCWLSGLRIVMQGLPVPTQLSLGDLTVDGIADIRKRLEVACNEWLATVVTGMSSRLPLIQGRLERNENGDFVATASKLRQYLRIPVPAHRKVLTRLLLSAYTLGIEILRYSERLRKHAPRDFRPCRFCQRGVESEGHALIGCTA</sequence>
<reference evidence="1" key="1">
    <citation type="submission" date="2023-03" db="EMBL/GenBank/DDBJ databases">
        <title>Massive genome expansion in bonnet fungi (Mycena s.s.) driven by repeated elements and novel gene families across ecological guilds.</title>
        <authorList>
            <consortium name="Lawrence Berkeley National Laboratory"/>
            <person name="Harder C.B."/>
            <person name="Miyauchi S."/>
            <person name="Viragh M."/>
            <person name="Kuo A."/>
            <person name="Thoen E."/>
            <person name="Andreopoulos B."/>
            <person name="Lu D."/>
            <person name="Skrede I."/>
            <person name="Drula E."/>
            <person name="Henrissat B."/>
            <person name="Morin E."/>
            <person name="Kohler A."/>
            <person name="Barry K."/>
            <person name="LaButti K."/>
            <person name="Morin E."/>
            <person name="Salamov A."/>
            <person name="Lipzen A."/>
            <person name="Mereny Z."/>
            <person name="Hegedus B."/>
            <person name="Baldrian P."/>
            <person name="Stursova M."/>
            <person name="Weitz H."/>
            <person name="Taylor A."/>
            <person name="Grigoriev I.V."/>
            <person name="Nagy L.G."/>
            <person name="Martin F."/>
            <person name="Kauserud H."/>
        </authorList>
    </citation>
    <scope>NUCLEOTIDE SEQUENCE</scope>
    <source>
        <strain evidence="1">CBHHK200</strain>
    </source>
</reference>
<evidence type="ECO:0000313" key="2">
    <source>
        <dbReference type="Proteomes" id="UP001218188"/>
    </source>
</evidence>
<evidence type="ECO:0008006" key="3">
    <source>
        <dbReference type="Google" id="ProtNLM"/>
    </source>
</evidence>
<accession>A0AAD6XB34</accession>
<dbReference type="Proteomes" id="UP001218188">
    <property type="component" value="Unassembled WGS sequence"/>
</dbReference>
<proteinExistence type="predicted"/>
<protein>
    <recommendedName>
        <fullName evidence="3">Reverse transcriptase</fullName>
    </recommendedName>
</protein>
<feature type="non-terminal residue" evidence="1">
    <location>
        <position position="1"/>
    </location>
</feature>
<organism evidence="1 2">
    <name type="scientific">Mycena alexandri</name>
    <dbReference type="NCBI Taxonomy" id="1745969"/>
    <lineage>
        <taxon>Eukaryota</taxon>
        <taxon>Fungi</taxon>
        <taxon>Dikarya</taxon>
        <taxon>Basidiomycota</taxon>
        <taxon>Agaricomycotina</taxon>
        <taxon>Agaricomycetes</taxon>
        <taxon>Agaricomycetidae</taxon>
        <taxon>Agaricales</taxon>
        <taxon>Marasmiineae</taxon>
        <taxon>Mycenaceae</taxon>
        <taxon>Mycena</taxon>
    </lineage>
</organism>